<proteinExistence type="predicted"/>
<sequence>MKNIFSIIALLAVGVITANAQITIVTDDDFVNRDTCDIIKYVVNYDMEFVENLNKVPYEYEKDRMVLQIGEKATLFYSYDKYLADSTNLEIIKRNGTEYVGSQGASWFLYKNYPKEKYYSYLDQIVRDRYVCHEMVEEPGWQLLSDSTTIIKEHPCVLAVADYRGRKWYAWYAEDIPLSEGPWKLCGLPGLILRAYDSENQYRFELSGIRNGRPEEVITYIGSEYETVDKKSLDKIYERYYNDPISFLTTSSNVKITIMDNNGNKMDKMPAIPRNPIER</sequence>
<dbReference type="Proteomes" id="UP000278983">
    <property type="component" value="Unassembled WGS sequence"/>
</dbReference>
<dbReference type="OrthoDB" id="1440774at2"/>
<comment type="caution">
    <text evidence="2">The sequence shown here is derived from an EMBL/GenBank/DDBJ whole genome shotgun (WGS) entry which is preliminary data.</text>
</comment>
<feature type="signal peptide" evidence="1">
    <location>
        <begin position="1"/>
        <end position="20"/>
    </location>
</feature>
<evidence type="ECO:0000256" key="1">
    <source>
        <dbReference type="SAM" id="SignalP"/>
    </source>
</evidence>
<feature type="chain" id="PRO_5019215844" evidence="1">
    <location>
        <begin position="21"/>
        <end position="279"/>
    </location>
</feature>
<dbReference type="AlphaFoldDB" id="A0A432LLS4"/>
<gene>
    <name evidence="2" type="ORF">EHV08_08305</name>
</gene>
<dbReference type="Pfam" id="PF09697">
    <property type="entry name" value="Porph_ging"/>
    <property type="match status" value="1"/>
</dbReference>
<protein>
    <submittedName>
        <fullName evidence="2">GLPGLI family protein</fullName>
    </submittedName>
</protein>
<reference evidence="2 3" key="1">
    <citation type="submission" date="2018-12" db="EMBL/GenBank/DDBJ databases">
        <title>Genome sequencing of Prevotella sp. KCOM 3155 (= JS262).</title>
        <authorList>
            <person name="Kook J.-K."/>
            <person name="Park S.-N."/>
            <person name="Lim Y.K."/>
        </authorList>
    </citation>
    <scope>NUCLEOTIDE SEQUENCE [LARGE SCALE GENOMIC DNA]</scope>
    <source>
        <strain evidence="2 3">KCOM 3155</strain>
    </source>
</reference>
<keyword evidence="3" id="KW-1185">Reference proteome</keyword>
<accession>A0A432LLS4</accession>
<dbReference type="RefSeq" id="WP_126678862.1">
    <property type="nucleotide sequence ID" value="NZ_RYYU01000001.1"/>
</dbReference>
<keyword evidence="1" id="KW-0732">Signal</keyword>
<name>A0A432LLS4_9BACT</name>
<evidence type="ECO:0000313" key="2">
    <source>
        <dbReference type="EMBL" id="RUL59756.1"/>
    </source>
</evidence>
<evidence type="ECO:0000313" key="3">
    <source>
        <dbReference type="Proteomes" id="UP000278983"/>
    </source>
</evidence>
<dbReference type="EMBL" id="RYYU01000001">
    <property type="protein sequence ID" value="RUL59756.1"/>
    <property type="molecule type" value="Genomic_DNA"/>
</dbReference>
<dbReference type="NCBIfam" id="TIGR01200">
    <property type="entry name" value="GLPGLI"/>
    <property type="match status" value="1"/>
</dbReference>
<organism evidence="2 3">
    <name type="scientific">Prevotella koreensis</name>
    <dbReference type="NCBI Taxonomy" id="2490854"/>
    <lineage>
        <taxon>Bacteria</taxon>
        <taxon>Pseudomonadati</taxon>
        <taxon>Bacteroidota</taxon>
        <taxon>Bacteroidia</taxon>
        <taxon>Bacteroidales</taxon>
        <taxon>Prevotellaceae</taxon>
        <taxon>Prevotella</taxon>
    </lineage>
</organism>
<dbReference type="InterPro" id="IPR005901">
    <property type="entry name" value="GLPGLI"/>
</dbReference>